<proteinExistence type="predicted"/>
<dbReference type="Proteomes" id="UP001610432">
    <property type="component" value="Unassembled WGS sequence"/>
</dbReference>
<organism evidence="2 3">
    <name type="scientific">Aspergillus lucknowensis</name>
    <dbReference type="NCBI Taxonomy" id="176173"/>
    <lineage>
        <taxon>Eukaryota</taxon>
        <taxon>Fungi</taxon>
        <taxon>Dikarya</taxon>
        <taxon>Ascomycota</taxon>
        <taxon>Pezizomycotina</taxon>
        <taxon>Eurotiomycetes</taxon>
        <taxon>Eurotiomycetidae</taxon>
        <taxon>Eurotiales</taxon>
        <taxon>Aspergillaceae</taxon>
        <taxon>Aspergillus</taxon>
        <taxon>Aspergillus subgen. Nidulantes</taxon>
    </lineage>
</organism>
<keyword evidence="1" id="KW-0472">Membrane</keyword>
<keyword evidence="3" id="KW-1185">Reference proteome</keyword>
<evidence type="ECO:0000313" key="3">
    <source>
        <dbReference type="Proteomes" id="UP001610432"/>
    </source>
</evidence>
<dbReference type="EMBL" id="JBFXLQ010000023">
    <property type="protein sequence ID" value="KAL2866744.1"/>
    <property type="molecule type" value="Genomic_DNA"/>
</dbReference>
<comment type="caution">
    <text evidence="2">The sequence shown here is derived from an EMBL/GenBank/DDBJ whole genome shotgun (WGS) entry which is preliminary data.</text>
</comment>
<keyword evidence="1" id="KW-0812">Transmembrane</keyword>
<evidence type="ECO:0000256" key="1">
    <source>
        <dbReference type="SAM" id="Phobius"/>
    </source>
</evidence>
<gene>
    <name evidence="2" type="ORF">BJX67DRAFT_125768</name>
</gene>
<name>A0ABR4LRG2_9EURO</name>
<evidence type="ECO:0000313" key="2">
    <source>
        <dbReference type="EMBL" id="KAL2866744.1"/>
    </source>
</evidence>
<sequence length="208" mass="23598">MELLGALFCSSSPRNHFPGPHATCIPNADNSSSTLSASHCKWMVTCSRLGIEPLGKRPLLTCAGTCGAPTRLPRFSPCSIPYCPGLLMLNDLNGLYLAFMSCFIIVCHAMLRYYSDDFRTSSFYMDQPSRVLRAFILHKSSNFPQDENAIVLNRLLFQLRSKTRTVSLELIICRTSPWRISYRHPWLDLEFYTEISGIIHNLSRHFVS</sequence>
<reference evidence="2 3" key="1">
    <citation type="submission" date="2024-07" db="EMBL/GenBank/DDBJ databases">
        <title>Section-level genome sequencing and comparative genomics of Aspergillus sections Usti and Cavernicolus.</title>
        <authorList>
            <consortium name="Lawrence Berkeley National Laboratory"/>
            <person name="Nybo J.L."/>
            <person name="Vesth T.C."/>
            <person name="Theobald S."/>
            <person name="Frisvad J.C."/>
            <person name="Larsen T.O."/>
            <person name="Kjaerboelling I."/>
            <person name="Rothschild-Mancinelli K."/>
            <person name="Lyhne E.K."/>
            <person name="Kogle M.E."/>
            <person name="Barry K."/>
            <person name="Clum A."/>
            <person name="Na H."/>
            <person name="Ledsgaard L."/>
            <person name="Lin J."/>
            <person name="Lipzen A."/>
            <person name="Kuo A."/>
            <person name="Riley R."/>
            <person name="Mondo S."/>
            <person name="Labutti K."/>
            <person name="Haridas S."/>
            <person name="Pangalinan J."/>
            <person name="Salamov A.A."/>
            <person name="Simmons B.A."/>
            <person name="Magnuson J.K."/>
            <person name="Chen J."/>
            <person name="Drula E."/>
            <person name="Henrissat B."/>
            <person name="Wiebenga A."/>
            <person name="Lubbers R.J."/>
            <person name="Gomes A.C."/>
            <person name="Macurrencykelacurrency M.R."/>
            <person name="Stajich J."/>
            <person name="Grigoriev I.V."/>
            <person name="Mortensen U.H."/>
            <person name="De Vries R.P."/>
            <person name="Baker S.E."/>
            <person name="Andersen M.R."/>
        </authorList>
    </citation>
    <scope>NUCLEOTIDE SEQUENCE [LARGE SCALE GENOMIC DNA]</scope>
    <source>
        <strain evidence="2 3">CBS 449.75</strain>
    </source>
</reference>
<accession>A0ABR4LRG2</accession>
<keyword evidence="1" id="KW-1133">Transmembrane helix</keyword>
<dbReference type="GeneID" id="98139546"/>
<feature type="transmembrane region" description="Helical" evidence="1">
    <location>
        <begin position="94"/>
        <end position="114"/>
    </location>
</feature>
<protein>
    <submittedName>
        <fullName evidence="2">Uncharacterized protein</fullName>
    </submittedName>
</protein>
<dbReference type="RefSeq" id="XP_070885723.1">
    <property type="nucleotide sequence ID" value="XM_071024474.1"/>
</dbReference>